<evidence type="ECO:0000313" key="1">
    <source>
        <dbReference type="EMBL" id="MPM51410.1"/>
    </source>
</evidence>
<organism evidence="1">
    <name type="scientific">bioreactor metagenome</name>
    <dbReference type="NCBI Taxonomy" id="1076179"/>
    <lineage>
        <taxon>unclassified sequences</taxon>
        <taxon>metagenomes</taxon>
        <taxon>ecological metagenomes</taxon>
    </lineage>
</organism>
<comment type="caution">
    <text evidence="1">The sequence shown here is derived from an EMBL/GenBank/DDBJ whole genome shotgun (WGS) entry which is preliminary data.</text>
</comment>
<reference evidence="1" key="1">
    <citation type="submission" date="2019-08" db="EMBL/GenBank/DDBJ databases">
        <authorList>
            <person name="Kucharzyk K."/>
            <person name="Murdoch R.W."/>
            <person name="Higgins S."/>
            <person name="Loffler F."/>
        </authorList>
    </citation>
    <scope>NUCLEOTIDE SEQUENCE</scope>
</reference>
<gene>
    <name evidence="1" type="ORF">SDC9_98158</name>
</gene>
<name>A0A645AE15_9ZZZZ</name>
<dbReference type="EMBL" id="VSSQ01013401">
    <property type="protein sequence ID" value="MPM51410.1"/>
    <property type="molecule type" value="Genomic_DNA"/>
</dbReference>
<dbReference type="AlphaFoldDB" id="A0A645AE15"/>
<accession>A0A645AE15</accession>
<proteinExistence type="predicted"/>
<sequence length="179" mass="20192">MKQGIFFDHNLFFPQTALFIGNGPFQRQYDVLCGKWLQFENLGPAPDCGTDADVWIFSGGADQDDLAAFKVRQEKILLGFIQPMHLIQQEDDLAGKFGFFHDDLQVFFCVGCGVQLTESRMGRSGDGARNAGFTDSRWAIQYHGRKHLRIDHATDDFIFADQMTLTDDFVNVDGTHTVC</sequence>
<protein>
    <submittedName>
        <fullName evidence="1">Uncharacterized protein</fullName>
    </submittedName>
</protein>